<proteinExistence type="predicted"/>
<dbReference type="InterPro" id="IPR000477">
    <property type="entry name" value="RT_dom"/>
</dbReference>
<dbReference type="AlphaFoldDB" id="A0A371HI32"/>
<dbReference type="InterPro" id="IPR043128">
    <property type="entry name" value="Rev_trsase/Diguanyl_cyclase"/>
</dbReference>
<accession>A0A371HI32</accession>
<name>A0A371HI32_MUCPR</name>
<sequence length="320" mass="37264">MPPDRRQNLVELLIGYVDVFAWSYYDMLGLDTTIVEHRLPLIPNQLKRRKPEVALKIKEEVEKQWNAGFLVVVEYPQWVANIEPIPKKDGKRSQQGKSQGQFPLPHINMLVDNIAQHAFYSFMDDFFGYNQIWVAVEDKEKTICITTWGTFYYKVMPFRLKNAEATYQRAMVTLFHDMMHKEVEVYMDDMIAKSRTPDQHLNPVKCTFGIKIGKLLDFIVNQRGIEVNLDKVKAIRNIPPPKTETEVRGFLGGVSYIAMFISQLISTCSPIFKLFQKNQKMEWNDECQEAFEKVKQFLEALPILVADDTDKSYFIYLIGT</sequence>
<dbReference type="Pfam" id="PF00078">
    <property type="entry name" value="RVT_1"/>
    <property type="match status" value="1"/>
</dbReference>
<dbReference type="Gene3D" id="3.30.70.270">
    <property type="match status" value="2"/>
</dbReference>
<feature type="non-terminal residue" evidence="2">
    <location>
        <position position="1"/>
    </location>
</feature>
<protein>
    <recommendedName>
        <fullName evidence="1">Reverse transcriptase domain-containing protein</fullName>
    </recommendedName>
</protein>
<feature type="domain" description="Reverse transcriptase" evidence="1">
    <location>
        <begin position="101"/>
        <end position="236"/>
    </location>
</feature>
<organism evidence="2 3">
    <name type="scientific">Mucuna pruriens</name>
    <name type="common">Velvet bean</name>
    <name type="synonym">Dolichos pruriens</name>
    <dbReference type="NCBI Taxonomy" id="157652"/>
    <lineage>
        <taxon>Eukaryota</taxon>
        <taxon>Viridiplantae</taxon>
        <taxon>Streptophyta</taxon>
        <taxon>Embryophyta</taxon>
        <taxon>Tracheophyta</taxon>
        <taxon>Spermatophyta</taxon>
        <taxon>Magnoliopsida</taxon>
        <taxon>eudicotyledons</taxon>
        <taxon>Gunneridae</taxon>
        <taxon>Pentapetalae</taxon>
        <taxon>rosids</taxon>
        <taxon>fabids</taxon>
        <taxon>Fabales</taxon>
        <taxon>Fabaceae</taxon>
        <taxon>Papilionoideae</taxon>
        <taxon>50 kb inversion clade</taxon>
        <taxon>NPAAA clade</taxon>
        <taxon>indigoferoid/millettioid clade</taxon>
        <taxon>Phaseoleae</taxon>
        <taxon>Mucuna</taxon>
    </lineage>
</organism>
<dbReference type="FunFam" id="3.30.70.270:FF:000020">
    <property type="entry name" value="Transposon Tf2-6 polyprotein-like Protein"/>
    <property type="match status" value="1"/>
</dbReference>
<dbReference type="Proteomes" id="UP000257109">
    <property type="component" value="Unassembled WGS sequence"/>
</dbReference>
<evidence type="ECO:0000259" key="1">
    <source>
        <dbReference type="Pfam" id="PF00078"/>
    </source>
</evidence>
<dbReference type="PANTHER" id="PTHR24559">
    <property type="entry name" value="TRANSPOSON TY3-I GAG-POL POLYPROTEIN"/>
    <property type="match status" value="1"/>
</dbReference>
<dbReference type="EMBL" id="QJKJ01002532">
    <property type="protein sequence ID" value="RDY02455.1"/>
    <property type="molecule type" value="Genomic_DNA"/>
</dbReference>
<dbReference type="SUPFAM" id="SSF56672">
    <property type="entry name" value="DNA/RNA polymerases"/>
    <property type="match status" value="1"/>
</dbReference>
<gene>
    <name evidence="2" type="ORF">CR513_14090</name>
</gene>
<dbReference type="OrthoDB" id="101614at2759"/>
<dbReference type="InterPro" id="IPR043502">
    <property type="entry name" value="DNA/RNA_pol_sf"/>
</dbReference>
<keyword evidence="3" id="KW-1185">Reference proteome</keyword>
<comment type="caution">
    <text evidence="2">The sequence shown here is derived from an EMBL/GenBank/DDBJ whole genome shotgun (WGS) entry which is preliminary data.</text>
</comment>
<evidence type="ECO:0000313" key="2">
    <source>
        <dbReference type="EMBL" id="RDY02455.1"/>
    </source>
</evidence>
<dbReference type="InterPro" id="IPR053134">
    <property type="entry name" value="RNA-dir_DNA_polymerase"/>
</dbReference>
<evidence type="ECO:0000313" key="3">
    <source>
        <dbReference type="Proteomes" id="UP000257109"/>
    </source>
</evidence>
<dbReference type="CDD" id="cd01647">
    <property type="entry name" value="RT_LTR"/>
    <property type="match status" value="1"/>
</dbReference>
<dbReference type="PANTHER" id="PTHR24559:SF457">
    <property type="entry name" value="RNA-DIRECTED DNA POLYMERASE HOMOLOG"/>
    <property type="match status" value="1"/>
</dbReference>
<reference evidence="2" key="1">
    <citation type="submission" date="2018-05" db="EMBL/GenBank/DDBJ databases">
        <title>Draft genome of Mucuna pruriens seed.</title>
        <authorList>
            <person name="Nnadi N.E."/>
            <person name="Vos R."/>
            <person name="Hasami M.H."/>
            <person name="Devisetty U.K."/>
            <person name="Aguiy J.C."/>
        </authorList>
    </citation>
    <scope>NUCLEOTIDE SEQUENCE [LARGE SCALE GENOMIC DNA]</scope>
    <source>
        <strain evidence="2">JCA_2017</strain>
    </source>
</reference>